<evidence type="ECO:0000313" key="6">
    <source>
        <dbReference type="Proteomes" id="UP000035352"/>
    </source>
</evidence>
<dbReference type="InterPro" id="IPR000644">
    <property type="entry name" value="CBS_dom"/>
</dbReference>
<dbReference type="InterPro" id="IPR046342">
    <property type="entry name" value="CBS_dom_sf"/>
</dbReference>
<organism evidence="5 6">
    <name type="scientific">Caldimonas brevitalea</name>
    <dbReference type="NCBI Taxonomy" id="413882"/>
    <lineage>
        <taxon>Bacteria</taxon>
        <taxon>Pseudomonadati</taxon>
        <taxon>Pseudomonadota</taxon>
        <taxon>Betaproteobacteria</taxon>
        <taxon>Burkholderiales</taxon>
        <taxon>Sphaerotilaceae</taxon>
        <taxon>Caldimonas</taxon>
    </lineage>
</organism>
<keyword evidence="5" id="KW-0808">Transferase</keyword>
<gene>
    <name evidence="5" type="ORF">AAW51_1319</name>
</gene>
<dbReference type="Proteomes" id="UP000035352">
    <property type="component" value="Chromosome"/>
</dbReference>
<dbReference type="KEGG" id="pbh:AAW51_1319"/>
<feature type="domain" description="CBS" evidence="4">
    <location>
        <begin position="73"/>
        <end position="129"/>
    </location>
</feature>
<protein>
    <submittedName>
        <fullName evidence="5">Histidine kinase</fullName>
    </submittedName>
</protein>
<dbReference type="SMART" id="SM00116">
    <property type="entry name" value="CBS"/>
    <property type="match status" value="2"/>
</dbReference>
<evidence type="ECO:0000313" key="5">
    <source>
        <dbReference type="EMBL" id="AKJ28010.1"/>
    </source>
</evidence>
<dbReference type="PANTHER" id="PTHR43080">
    <property type="entry name" value="CBS DOMAIN-CONTAINING PROTEIN CBSX3, MITOCHONDRIAL"/>
    <property type="match status" value="1"/>
</dbReference>
<dbReference type="InterPro" id="IPR051257">
    <property type="entry name" value="Diverse_CBS-Domain"/>
</dbReference>
<dbReference type="EMBL" id="CP011371">
    <property type="protein sequence ID" value="AKJ28010.1"/>
    <property type="molecule type" value="Genomic_DNA"/>
</dbReference>
<dbReference type="STRING" id="413882.AAW51_1319"/>
<evidence type="ECO:0000259" key="4">
    <source>
        <dbReference type="PROSITE" id="PS51371"/>
    </source>
</evidence>
<reference evidence="5 6" key="1">
    <citation type="submission" date="2015-05" db="EMBL/GenBank/DDBJ databases">
        <authorList>
            <person name="Tang B."/>
            <person name="Yu Y."/>
        </authorList>
    </citation>
    <scope>NUCLEOTIDE SEQUENCE [LARGE SCALE GENOMIC DNA]</scope>
    <source>
        <strain evidence="5 6">DSM 7029</strain>
    </source>
</reference>
<evidence type="ECO:0000256" key="2">
    <source>
        <dbReference type="PROSITE-ProRule" id="PRU00703"/>
    </source>
</evidence>
<dbReference type="PANTHER" id="PTHR43080:SF2">
    <property type="entry name" value="CBS DOMAIN-CONTAINING PROTEIN"/>
    <property type="match status" value="1"/>
</dbReference>
<dbReference type="SUPFAM" id="SSF54631">
    <property type="entry name" value="CBS-domain pair"/>
    <property type="match status" value="1"/>
</dbReference>
<keyword evidence="5" id="KW-0418">Kinase</keyword>
<dbReference type="CDD" id="cd04622">
    <property type="entry name" value="CBS_pair_HRP1_like"/>
    <property type="match status" value="1"/>
</dbReference>
<dbReference type="GO" id="GO:0016301">
    <property type="term" value="F:kinase activity"/>
    <property type="evidence" value="ECO:0007669"/>
    <property type="project" value="UniProtKB-KW"/>
</dbReference>
<dbReference type="OrthoDB" id="9794094at2"/>
<proteinExistence type="predicted"/>
<feature type="domain" description="CBS" evidence="4">
    <location>
        <begin position="8"/>
        <end position="66"/>
    </location>
</feature>
<dbReference type="Gene3D" id="3.10.580.10">
    <property type="entry name" value="CBS-domain"/>
    <property type="match status" value="1"/>
</dbReference>
<keyword evidence="1 2" id="KW-0129">CBS domain</keyword>
<name>A0A0G3BN81_9BURK</name>
<keyword evidence="6" id="KW-1185">Reference proteome</keyword>
<feature type="region of interest" description="Disordered" evidence="3">
    <location>
        <begin position="132"/>
        <end position="167"/>
    </location>
</feature>
<evidence type="ECO:0000256" key="3">
    <source>
        <dbReference type="SAM" id="MobiDB-lite"/>
    </source>
</evidence>
<dbReference type="RefSeq" id="WP_047193967.1">
    <property type="nucleotide sequence ID" value="NZ_CP011371.1"/>
</dbReference>
<sequence>MTQVSQVMTRGVRTMAPTDSLLLAAQAMDELNVGAVPVCDGDRLVGMVTDRDITVRGVAQGRPADSTSLTEVMSTDVQWCFEDQEVEEVVEQMRDVQIRRVPVMDREQHVVGILSLGDVAAKVSGEDAAQALEGISEPAEPDRSGNSQASGAAGGGSASGKASRMPR</sequence>
<dbReference type="Pfam" id="PF00571">
    <property type="entry name" value="CBS"/>
    <property type="match status" value="2"/>
</dbReference>
<accession>A0A0G3BN81</accession>
<dbReference type="AlphaFoldDB" id="A0A0G3BN81"/>
<dbReference type="PROSITE" id="PS51371">
    <property type="entry name" value="CBS"/>
    <property type="match status" value="2"/>
</dbReference>
<evidence type="ECO:0000256" key="1">
    <source>
        <dbReference type="ARBA" id="ARBA00023122"/>
    </source>
</evidence>